<dbReference type="EMBL" id="JAGRRH010000006">
    <property type="protein sequence ID" value="KAG7367875.1"/>
    <property type="molecule type" value="Genomic_DNA"/>
</dbReference>
<evidence type="ECO:0000313" key="4">
    <source>
        <dbReference type="EMBL" id="KAG7367875.1"/>
    </source>
</evidence>
<keyword evidence="5" id="KW-1185">Reference proteome</keyword>
<feature type="domain" description="Protease Do-like PDZ" evidence="2">
    <location>
        <begin position="402"/>
        <end position="551"/>
    </location>
</feature>
<proteinExistence type="predicted"/>
<evidence type="ECO:0000313" key="3">
    <source>
        <dbReference type="EMBL" id="KAG7347251.1"/>
    </source>
</evidence>
<dbReference type="EMBL" id="JAGRRH010000020">
    <property type="protein sequence ID" value="KAG7347251.1"/>
    <property type="molecule type" value="Genomic_DNA"/>
</dbReference>
<name>A0A9K3KPT3_9STRA</name>
<dbReference type="PANTHER" id="PTHR45980">
    <property type="match status" value="1"/>
</dbReference>
<dbReference type="Pfam" id="PF17815">
    <property type="entry name" value="PDZ_3"/>
    <property type="match status" value="1"/>
</dbReference>
<comment type="caution">
    <text evidence="3">The sequence shown here is derived from an EMBL/GenBank/DDBJ whole genome shotgun (WGS) entry which is preliminary data.</text>
</comment>
<accession>A0A9K3KPT3</accession>
<sequence length="1074" mass="120230">MFQSTSVAATALFVFLVSNNSLNGDDKCNPSLTASPLVPPKTATTTMSKGQGVCCVEVAKVEWNALQPWQRSPQHKSTGTAFIIKGERLLTNAHVVKSAIDIRVRLHGSTRRFPAKVVCYAPEVDLALLEILGQAEHRDFFAQTFRSDDSNGVERTVDGGKQQPTTASSSCMALQFATELPHLQEAVHVVGFPTGGRTICVTEGVVSRIDLVDKIVAIQIDAAINPGNSGGPAFNDQGFVTGVAFRKKITSKSQKVDNIGYLIPAVLVKAFLGRFDARDGTYELAASIPYRFHSMENHSLRLAHQLPDSIHGVLITSVCETAADDGKGLQEGDILTKIDDSPVADDGQVILRGNELIQHVYLLRIKEKDETVTFTVFRNGQHIVCPPYRLCDIPLITPRWEDVDYMPNYMILGSLVLLPMFFAMKHFKGCGSLLKADLIDQASKWPREWKDDKDGLVVLTEIFAHELSFSYNRPWRRVVSYNGIPIRSLAHLQELWSTSCKQNDDRPQMGDTVTPSFVRLQLENDDDLVFEVNSAITAQQEVMGTHAISKPYNIAPPNKKYKHVMGLPPISISMLCLLAALLACIVPCASASPQILIENEQKLVNDVTSFRSRAMASIAAETTRPNNPIHKRSKFPENDPHVCLAFLSCCERLDLLNHTIAGAIRHMEEDEPSFLRYEIAWVDNGSSKESTDAIRDSFQMERALALPSNMGLAYGMNLLTRNLCKAPYVLLLEEDWLYLDDLVAPQTEERKRAIATSIALLENVRRNNITAYDGRNILGTFLRQETYESFLTFPQADIWERIPDVNIRLELPSSGTCNSDNGDSSDIVYIDYRTFCADTGLKSDAIWGSYTNGAGLYHRRDLIKTGRMYGEPGDAFHDRYVEGNFAFRVALRNCHAAIRLTKDESCTAIHDLRCAGAFHHIGGGRGTRPRTADKTICEDPVWNFFGTPLYRKYQKLRAALLGNTLDTFCSAEELEQLRDRQFRDTDTAAYRELVLEENKEVFRREAEERQNLRDEARAVLKLLHSNPEMLRKSVSWMEGLSDAEIEDRAHRMERLANSPHPLEGFWDPLGRVIA</sequence>
<feature type="signal peptide" evidence="1">
    <location>
        <begin position="1"/>
        <end position="24"/>
    </location>
</feature>
<dbReference type="Pfam" id="PF13365">
    <property type="entry name" value="Trypsin_2"/>
    <property type="match status" value="1"/>
</dbReference>
<dbReference type="InterPro" id="IPR041517">
    <property type="entry name" value="DEGP_PDZ"/>
</dbReference>
<dbReference type="GO" id="GO:0004252">
    <property type="term" value="F:serine-type endopeptidase activity"/>
    <property type="evidence" value="ECO:0007669"/>
    <property type="project" value="TreeGrafter"/>
</dbReference>
<protein>
    <submittedName>
        <fullName evidence="3">Trypsin-like peptidase domain containing protein</fullName>
    </submittedName>
</protein>
<reference evidence="3" key="1">
    <citation type="journal article" date="2021" name="Sci. Rep.">
        <title>Diploid genomic architecture of Nitzschia inconspicua, an elite biomass production diatom.</title>
        <authorList>
            <person name="Oliver A."/>
            <person name="Podell S."/>
            <person name="Pinowska A."/>
            <person name="Traller J.C."/>
            <person name="Smith S.R."/>
            <person name="McClure R."/>
            <person name="Beliaev A."/>
            <person name="Bohutskyi P."/>
            <person name="Hill E.A."/>
            <person name="Rabines A."/>
            <person name="Zheng H."/>
            <person name="Allen L.Z."/>
            <person name="Kuo A."/>
            <person name="Grigoriev I.V."/>
            <person name="Allen A.E."/>
            <person name="Hazlebeck D."/>
            <person name="Allen E.E."/>
        </authorList>
    </citation>
    <scope>NUCLEOTIDE SEQUENCE</scope>
    <source>
        <strain evidence="3">Hildebrandi</strain>
    </source>
</reference>
<keyword evidence="1" id="KW-0732">Signal</keyword>
<dbReference type="Proteomes" id="UP000693970">
    <property type="component" value="Unassembled WGS sequence"/>
</dbReference>
<dbReference type="PANTHER" id="PTHR45980:SF18">
    <property type="entry name" value="PROTEASE DO-LIKE 9"/>
    <property type="match status" value="1"/>
</dbReference>
<gene>
    <name evidence="3" type="ORF">IV203_015956</name>
    <name evidence="4" type="ORF">IV203_030618</name>
</gene>
<feature type="chain" id="PRO_5039882932" evidence="1">
    <location>
        <begin position="25"/>
        <end position="1074"/>
    </location>
</feature>
<dbReference type="OrthoDB" id="4217619at2759"/>
<organism evidence="3 5">
    <name type="scientific">Nitzschia inconspicua</name>
    <dbReference type="NCBI Taxonomy" id="303405"/>
    <lineage>
        <taxon>Eukaryota</taxon>
        <taxon>Sar</taxon>
        <taxon>Stramenopiles</taxon>
        <taxon>Ochrophyta</taxon>
        <taxon>Bacillariophyta</taxon>
        <taxon>Bacillariophyceae</taxon>
        <taxon>Bacillariophycidae</taxon>
        <taxon>Bacillariales</taxon>
        <taxon>Bacillariaceae</taxon>
        <taxon>Nitzschia</taxon>
    </lineage>
</organism>
<evidence type="ECO:0000259" key="2">
    <source>
        <dbReference type="Pfam" id="PF17815"/>
    </source>
</evidence>
<dbReference type="AlphaFoldDB" id="A0A9K3KPT3"/>
<evidence type="ECO:0000313" key="5">
    <source>
        <dbReference type="Proteomes" id="UP000693970"/>
    </source>
</evidence>
<evidence type="ECO:0000256" key="1">
    <source>
        <dbReference type="SAM" id="SignalP"/>
    </source>
</evidence>
<reference evidence="3" key="2">
    <citation type="submission" date="2021-04" db="EMBL/GenBank/DDBJ databases">
        <authorList>
            <person name="Podell S."/>
        </authorList>
    </citation>
    <scope>NUCLEOTIDE SEQUENCE</scope>
    <source>
        <strain evidence="3">Hildebrandi</strain>
    </source>
</reference>